<protein>
    <submittedName>
        <fullName evidence="1">(2Fe-2S) ferredoxin</fullName>
    </submittedName>
</protein>
<dbReference type="RefSeq" id="WP_062559467.1">
    <property type="nucleotide sequence ID" value="NZ_CP013341.1"/>
</dbReference>
<keyword evidence="6" id="KW-1185">Reference proteome</keyword>
<reference evidence="4 7" key="3">
    <citation type="submission" date="2017-09" db="EMBL/GenBank/DDBJ databases">
        <authorList>
            <person name="Ehlers B."/>
            <person name="Leendertz F.H."/>
        </authorList>
    </citation>
    <scope>NUCLEOTIDE SEQUENCE [LARGE SCALE GENOMIC DNA]</scope>
    <source>
        <strain evidence="4 7">Nm42</strain>
    </source>
</reference>
<name>A0A0S3AKY5_9PROT</name>
<evidence type="ECO:0000313" key="4">
    <source>
        <dbReference type="EMBL" id="SOD19337.1"/>
    </source>
</evidence>
<evidence type="ECO:0000313" key="7">
    <source>
        <dbReference type="Proteomes" id="UP000219335"/>
    </source>
</evidence>
<evidence type="ECO:0000313" key="3">
    <source>
        <dbReference type="EMBL" id="SEP69573.1"/>
    </source>
</evidence>
<dbReference type="SUPFAM" id="SSF52833">
    <property type="entry name" value="Thioredoxin-like"/>
    <property type="match status" value="1"/>
</dbReference>
<dbReference type="Proteomes" id="UP000244110">
    <property type="component" value="Unassembled WGS sequence"/>
</dbReference>
<evidence type="ECO:0000313" key="5">
    <source>
        <dbReference type="Proteomes" id="UP000181998"/>
    </source>
</evidence>
<evidence type="ECO:0000313" key="2">
    <source>
        <dbReference type="EMBL" id="SDU16194.1"/>
    </source>
</evidence>
<proteinExistence type="predicted"/>
<dbReference type="Proteomes" id="UP000181998">
    <property type="component" value="Unassembled WGS sequence"/>
</dbReference>
<dbReference type="CDD" id="cd02980">
    <property type="entry name" value="TRX_Fd_family"/>
    <property type="match status" value="1"/>
</dbReference>
<dbReference type="AlphaFoldDB" id="A0A0S3AKY5"/>
<reference evidence="1 8" key="4">
    <citation type="submission" date="2018-04" db="EMBL/GenBank/DDBJ databases">
        <title>Active sludge and wastewater microbial communities from Klosterneuburg, Austria.</title>
        <authorList>
            <person name="Wagner M."/>
        </authorList>
    </citation>
    <scope>NUCLEOTIDE SEQUENCE [LARGE SCALE GENOMIC DNA]</scope>
    <source>
        <strain evidence="1 8">Nm4</strain>
    </source>
</reference>
<dbReference type="Proteomes" id="UP000182882">
    <property type="component" value="Unassembled WGS sequence"/>
</dbReference>
<evidence type="ECO:0000313" key="8">
    <source>
        <dbReference type="Proteomes" id="UP000244110"/>
    </source>
</evidence>
<dbReference type="InterPro" id="IPR036249">
    <property type="entry name" value="Thioredoxin-like_sf"/>
</dbReference>
<dbReference type="EMBL" id="FNLN01000029">
    <property type="protein sequence ID" value="SDU16194.1"/>
    <property type="molecule type" value="Genomic_DNA"/>
</dbReference>
<reference evidence="6" key="2">
    <citation type="submission" date="2016-10" db="EMBL/GenBank/DDBJ databases">
        <authorList>
            <person name="Varghese N."/>
            <person name="Submissions S."/>
        </authorList>
    </citation>
    <scope>NUCLEOTIDE SEQUENCE [LARGE SCALE GENOMIC DNA]</scope>
    <source>
        <strain evidence="6">Nm10</strain>
    </source>
</reference>
<dbReference type="EMBL" id="OCMU01000001">
    <property type="protein sequence ID" value="SOD19337.1"/>
    <property type="molecule type" value="Genomic_DNA"/>
</dbReference>
<evidence type="ECO:0000313" key="6">
    <source>
        <dbReference type="Proteomes" id="UP000182882"/>
    </source>
</evidence>
<dbReference type="KEGG" id="nur:ATY38_11750"/>
<accession>A0A0S3AKY5</accession>
<dbReference type="Gene3D" id="3.40.30.10">
    <property type="entry name" value="Glutaredoxin"/>
    <property type="match status" value="1"/>
</dbReference>
<dbReference type="EMBL" id="QAOL01000042">
    <property type="protein sequence ID" value="PTQ80035.1"/>
    <property type="molecule type" value="Genomic_DNA"/>
</dbReference>
<gene>
    <name evidence="1" type="ORF">C8R28_10428</name>
    <name evidence="2" type="ORF">SAMN05216406_12920</name>
    <name evidence="3" type="ORF">SAMN05421510_100220</name>
    <name evidence="4" type="ORF">SAMN06297164_2316</name>
</gene>
<evidence type="ECO:0000313" key="1">
    <source>
        <dbReference type="EMBL" id="PTQ80035.1"/>
    </source>
</evidence>
<dbReference type="Proteomes" id="UP000219335">
    <property type="component" value="Unassembled WGS sequence"/>
</dbReference>
<dbReference type="EMBL" id="FOFX01000002">
    <property type="protein sequence ID" value="SEP69573.1"/>
    <property type="molecule type" value="Genomic_DNA"/>
</dbReference>
<dbReference type="STRING" id="44577.ATY38_11750"/>
<reference evidence="2 5" key="1">
    <citation type="submission" date="2016-10" db="EMBL/GenBank/DDBJ databases">
        <authorList>
            <person name="de Groot N.N."/>
        </authorList>
    </citation>
    <scope>NUCLEOTIDE SEQUENCE [LARGE SCALE GENOMIC DNA]</scope>
    <source>
        <strain evidence="2">Nm10</strain>
        <strain evidence="3 5">Nm9</strain>
    </source>
</reference>
<sequence length="102" mass="12054">MSYYQYHVFFCINQREGGAKCCNNFCAQELRDYAKQRIKSLKLDGKKKIRINNAGCLDRCNEGPVIVIYPEETWYTYIDQEDIDEIIDEHLLKGNIVERLKI</sequence>
<dbReference type="OrthoDB" id="9800597at2"/>
<organism evidence="1 8">
    <name type="scientific">Nitrosomonas ureae</name>
    <dbReference type="NCBI Taxonomy" id="44577"/>
    <lineage>
        <taxon>Bacteria</taxon>
        <taxon>Pseudomonadati</taxon>
        <taxon>Pseudomonadota</taxon>
        <taxon>Betaproteobacteria</taxon>
        <taxon>Nitrosomonadales</taxon>
        <taxon>Nitrosomonadaceae</taxon>
        <taxon>Nitrosomonas</taxon>
    </lineage>
</organism>